<comment type="caution">
    <text evidence="1">The sequence shown here is derived from an EMBL/GenBank/DDBJ whole genome shotgun (WGS) entry which is preliminary data.</text>
</comment>
<evidence type="ECO:0000313" key="1">
    <source>
        <dbReference type="EMBL" id="KRK64075.1"/>
    </source>
</evidence>
<keyword evidence="2" id="KW-1185">Reference proteome</keyword>
<protein>
    <submittedName>
        <fullName evidence="1">Uncharacterized protein</fullName>
    </submittedName>
</protein>
<gene>
    <name evidence="1" type="ORF">FC72_GL000744</name>
</gene>
<accession>A0A0R1IZ09</accession>
<dbReference type="EMBL" id="AZDG01000017">
    <property type="protein sequence ID" value="KRK64075.1"/>
    <property type="molecule type" value="Genomic_DNA"/>
</dbReference>
<proteinExistence type="predicted"/>
<evidence type="ECO:0000313" key="2">
    <source>
        <dbReference type="Proteomes" id="UP000050929"/>
    </source>
</evidence>
<dbReference type="RefSeq" id="WP_057766539.1">
    <property type="nucleotide sequence ID" value="NZ_AZDG01000017.1"/>
</dbReference>
<dbReference type="OrthoDB" id="2270552at2"/>
<dbReference type="Proteomes" id="UP000050929">
    <property type="component" value="Unassembled WGS sequence"/>
</dbReference>
<dbReference type="AlphaFoldDB" id="A0A0R1IZ09"/>
<sequence>MDKIDENFYLNVDNEALKQKVISDLFEWQANIPAQLERTLKKRNIEDKIVWKDAVIGHTKDEKYYGKRSVLMFYFNNYYVMNVWADVSDPIKFYMNDFSVKPNIAIFGYGFLEDRNVTFTEDNPVEIAYSIDKFCIGDGIGDPAEIYDVVSDLINNRKDEVNKEVEKAISKRDEDYGTSKIDSRFRNVKDIVSQGPIPEGFKYQAPKIYLNSEGITDYKKAYNDCLAQAYADMNSGKYDALFNVRVNSQPNDGNKYNTYLTGDAVNICY</sequence>
<dbReference type="PATRIC" id="fig|1423811.3.peg.754"/>
<name>A0A0R1IZ09_9LACO</name>
<reference evidence="1 2" key="1">
    <citation type="journal article" date="2015" name="Genome Announc.">
        <title>Expanding the biotechnology potential of lactobacilli through comparative genomics of 213 strains and associated genera.</title>
        <authorList>
            <person name="Sun Z."/>
            <person name="Harris H.M."/>
            <person name="McCann A."/>
            <person name="Guo C."/>
            <person name="Argimon S."/>
            <person name="Zhang W."/>
            <person name="Yang X."/>
            <person name="Jeffery I.B."/>
            <person name="Cooney J.C."/>
            <person name="Kagawa T.F."/>
            <person name="Liu W."/>
            <person name="Song Y."/>
            <person name="Salvetti E."/>
            <person name="Wrobel A."/>
            <person name="Rasinkangas P."/>
            <person name="Parkhill J."/>
            <person name="Rea M.C."/>
            <person name="O'Sullivan O."/>
            <person name="Ritari J."/>
            <person name="Douillard F.P."/>
            <person name="Paul Ross R."/>
            <person name="Yang R."/>
            <person name="Briner A.E."/>
            <person name="Felis G.E."/>
            <person name="de Vos W.M."/>
            <person name="Barrangou R."/>
            <person name="Klaenhammer T.R."/>
            <person name="Caufield P.W."/>
            <person name="Cui Y."/>
            <person name="Zhang H."/>
            <person name="O'Toole P.W."/>
        </authorList>
    </citation>
    <scope>NUCLEOTIDE SEQUENCE [LARGE SCALE GENOMIC DNA]</scope>
    <source>
        <strain evidence="1 2">DSM 20183</strain>
    </source>
</reference>
<organism evidence="1 2">
    <name type="scientific">Companilactobacillus tucceti DSM 20183</name>
    <dbReference type="NCBI Taxonomy" id="1423811"/>
    <lineage>
        <taxon>Bacteria</taxon>
        <taxon>Bacillati</taxon>
        <taxon>Bacillota</taxon>
        <taxon>Bacilli</taxon>
        <taxon>Lactobacillales</taxon>
        <taxon>Lactobacillaceae</taxon>
        <taxon>Companilactobacillus</taxon>
    </lineage>
</organism>